<dbReference type="InterPro" id="IPR021728">
    <property type="entry name" value="DUF3300"/>
</dbReference>
<feature type="region of interest" description="Disordered" evidence="1">
    <location>
        <begin position="259"/>
        <end position="420"/>
    </location>
</feature>
<dbReference type="PANTHER" id="PTHR40269">
    <property type="entry name" value="OUTER MEMBRANE PROTEIN-RELATED"/>
    <property type="match status" value="1"/>
</dbReference>
<feature type="chain" id="PRO_5002683240" description="DUF3300 domain-containing protein" evidence="2">
    <location>
        <begin position="28"/>
        <end position="420"/>
    </location>
</feature>
<feature type="signal peptide" evidence="2">
    <location>
        <begin position="1"/>
        <end position="27"/>
    </location>
</feature>
<evidence type="ECO:0000256" key="2">
    <source>
        <dbReference type="SAM" id="SignalP"/>
    </source>
</evidence>
<evidence type="ECO:0008006" key="5">
    <source>
        <dbReference type="Google" id="ProtNLM"/>
    </source>
</evidence>
<proteinExistence type="predicted"/>
<dbReference type="AlphaFoldDB" id="A5G4X3"/>
<feature type="compositionally biased region" description="Low complexity" evidence="1">
    <location>
        <begin position="382"/>
        <end position="394"/>
    </location>
</feature>
<dbReference type="STRING" id="351605.Gura_2667"/>
<evidence type="ECO:0000313" key="4">
    <source>
        <dbReference type="Proteomes" id="UP000006695"/>
    </source>
</evidence>
<feature type="compositionally biased region" description="Basic and acidic residues" evidence="1">
    <location>
        <begin position="303"/>
        <end position="346"/>
    </location>
</feature>
<dbReference type="KEGG" id="gur:Gura_2667"/>
<gene>
    <name evidence="3" type="ordered locus">Gura_2667</name>
</gene>
<sequence length="420" mass="44497">MKPKSFWMSALSLFVALLLALPLQVAAQGGGDDPQQKKLQKEELAQLVAPIALYPDELVVQILMASTYPLEIVQADRWVRQHKELKGDALAKALEKESWDPSVKSLVNFPSVLSAMSEKLDVTSKLGDAFLAQQKDVMDTIQALRKKASDAGNLKTTKEQKVVVEKETIVIQPASPEVVYVPTYSPTVVYGAWAYPAYPPYYYYPPPPPAYPPYYFAAGVAVGVAWGYAWGHSDWHGGDVTINHNQNINVNRNIDRSKYQGDFDRHQGGGGNTWQHDPSHRKGVAYKDKATAQKFGQSPARSAEGRRDAHGLGDGRGADLGGRGDKGGQDRGGRGTADRGASDRGRAGASGGADRGTARGGRDSAFGGGFGNGNAERMSSERGSASRASAAGTGARSGGGSFGGGARSGGGFGGGGGRRR</sequence>
<protein>
    <recommendedName>
        <fullName evidence="5">DUF3300 domain-containing protein</fullName>
    </recommendedName>
</protein>
<dbReference type="EMBL" id="CP000698">
    <property type="protein sequence ID" value="ABQ26841.1"/>
    <property type="molecule type" value="Genomic_DNA"/>
</dbReference>
<keyword evidence="4" id="KW-1185">Reference proteome</keyword>
<feature type="compositionally biased region" description="Basic and acidic residues" evidence="1">
    <location>
        <begin position="277"/>
        <end position="291"/>
    </location>
</feature>
<reference evidence="3 4" key="1">
    <citation type="submission" date="2007-05" db="EMBL/GenBank/DDBJ databases">
        <title>Complete sequence of Geobacter uraniireducens Rf4.</title>
        <authorList>
            <consortium name="US DOE Joint Genome Institute"/>
            <person name="Copeland A."/>
            <person name="Lucas S."/>
            <person name="Lapidus A."/>
            <person name="Barry K."/>
            <person name="Detter J.C."/>
            <person name="Glavina del Rio T."/>
            <person name="Hammon N."/>
            <person name="Israni S."/>
            <person name="Dalin E."/>
            <person name="Tice H."/>
            <person name="Pitluck S."/>
            <person name="Chertkov O."/>
            <person name="Brettin T."/>
            <person name="Bruce D."/>
            <person name="Han C."/>
            <person name="Schmutz J."/>
            <person name="Larimer F."/>
            <person name="Land M."/>
            <person name="Hauser L."/>
            <person name="Kyrpides N."/>
            <person name="Mikhailova N."/>
            <person name="Shelobolina E."/>
            <person name="Aklujkar M."/>
            <person name="Lovley D."/>
            <person name="Richardson P."/>
        </authorList>
    </citation>
    <scope>NUCLEOTIDE SEQUENCE [LARGE SCALE GENOMIC DNA]</scope>
    <source>
        <strain evidence="3 4">Rf4</strain>
    </source>
</reference>
<dbReference type="OrthoDB" id="197257at2"/>
<dbReference type="Pfam" id="PF11737">
    <property type="entry name" value="DUF3300"/>
    <property type="match status" value="1"/>
</dbReference>
<evidence type="ECO:0000313" key="3">
    <source>
        <dbReference type="EMBL" id="ABQ26841.1"/>
    </source>
</evidence>
<name>A5G4X3_GEOUR</name>
<organism evidence="3 4">
    <name type="scientific">Geotalea uraniireducens (strain Rf4)</name>
    <name type="common">Geobacter uraniireducens</name>
    <dbReference type="NCBI Taxonomy" id="351605"/>
    <lineage>
        <taxon>Bacteria</taxon>
        <taxon>Pseudomonadati</taxon>
        <taxon>Thermodesulfobacteriota</taxon>
        <taxon>Desulfuromonadia</taxon>
        <taxon>Geobacterales</taxon>
        <taxon>Geobacteraceae</taxon>
        <taxon>Geotalea</taxon>
    </lineage>
</organism>
<dbReference type="PANTHER" id="PTHR40269:SF1">
    <property type="entry name" value="OUTER MEMBRANE PROTEIN"/>
    <property type="match status" value="1"/>
</dbReference>
<dbReference type="RefSeq" id="WP_011939518.1">
    <property type="nucleotide sequence ID" value="NC_009483.1"/>
</dbReference>
<dbReference type="HOGENOM" id="CLU_024625_0_1_7"/>
<evidence type="ECO:0000256" key="1">
    <source>
        <dbReference type="SAM" id="MobiDB-lite"/>
    </source>
</evidence>
<accession>A5G4X3</accession>
<dbReference type="Proteomes" id="UP000006695">
    <property type="component" value="Chromosome"/>
</dbReference>
<feature type="compositionally biased region" description="Gly residues" evidence="1">
    <location>
        <begin position="395"/>
        <end position="420"/>
    </location>
</feature>
<keyword evidence="2" id="KW-0732">Signal</keyword>